<dbReference type="Proteomes" id="UP001158576">
    <property type="component" value="Chromosome 2"/>
</dbReference>
<evidence type="ECO:0000256" key="1">
    <source>
        <dbReference type="SAM" id="Phobius"/>
    </source>
</evidence>
<keyword evidence="1" id="KW-0472">Membrane</keyword>
<dbReference type="SUPFAM" id="SSF103473">
    <property type="entry name" value="MFS general substrate transporter"/>
    <property type="match status" value="1"/>
</dbReference>
<accession>A0ABN7T0H1</accession>
<feature type="transmembrane region" description="Helical" evidence="1">
    <location>
        <begin position="77"/>
        <end position="98"/>
    </location>
</feature>
<evidence type="ECO:0000313" key="2">
    <source>
        <dbReference type="EMBL" id="CAG5109721.1"/>
    </source>
</evidence>
<keyword evidence="3" id="KW-1185">Reference proteome</keyword>
<feature type="transmembrane region" description="Helical" evidence="1">
    <location>
        <begin position="140"/>
        <end position="158"/>
    </location>
</feature>
<keyword evidence="1" id="KW-1133">Transmembrane helix</keyword>
<dbReference type="InterPro" id="IPR036259">
    <property type="entry name" value="MFS_trans_sf"/>
</dbReference>
<reference evidence="2 3" key="1">
    <citation type="submission" date="2021-04" db="EMBL/GenBank/DDBJ databases">
        <authorList>
            <person name="Bliznina A."/>
        </authorList>
    </citation>
    <scope>NUCLEOTIDE SEQUENCE [LARGE SCALE GENOMIC DNA]</scope>
</reference>
<organism evidence="2 3">
    <name type="scientific">Oikopleura dioica</name>
    <name type="common">Tunicate</name>
    <dbReference type="NCBI Taxonomy" id="34765"/>
    <lineage>
        <taxon>Eukaryota</taxon>
        <taxon>Metazoa</taxon>
        <taxon>Chordata</taxon>
        <taxon>Tunicata</taxon>
        <taxon>Appendicularia</taxon>
        <taxon>Copelata</taxon>
        <taxon>Oikopleuridae</taxon>
        <taxon>Oikopleura</taxon>
    </lineage>
</organism>
<feature type="transmembrane region" description="Helical" evidence="1">
    <location>
        <begin position="29"/>
        <end position="51"/>
    </location>
</feature>
<protein>
    <submittedName>
        <fullName evidence="2">Oidioi.mRNA.OKI2018_I69.chr2.g4224.t2.cds</fullName>
    </submittedName>
</protein>
<evidence type="ECO:0000313" key="3">
    <source>
        <dbReference type="Proteomes" id="UP001158576"/>
    </source>
</evidence>
<dbReference type="EMBL" id="OU015567">
    <property type="protein sequence ID" value="CAG5109721.1"/>
    <property type="molecule type" value="Genomic_DNA"/>
</dbReference>
<gene>
    <name evidence="2" type="ORF">OKIOD_LOCUS12989</name>
</gene>
<name>A0ABN7T0H1_OIKDI</name>
<sequence length="173" mass="19404">MQSVAFVCGFAGIVGYVLCGYLPISEDGVVQLDIFFISVGVFIIGAVMNLFSIPESPKEETLKTSVLSIFKNIPPQLLKMCLLFLFNFSKDFPFYIFFTTVYAESMFGAHRPTIENSGNKTEEEIDIIFKERLTDGTLEASKVFIAFPAGTMLFSLIFEKAKIFRRFGIKQGL</sequence>
<dbReference type="Gene3D" id="1.20.1250.20">
    <property type="entry name" value="MFS general substrate transporter like domains"/>
    <property type="match status" value="1"/>
</dbReference>
<proteinExistence type="predicted"/>
<keyword evidence="1" id="KW-0812">Transmembrane</keyword>